<organism evidence="1 2">
    <name type="scientific">Liquidambar formosana</name>
    <name type="common">Formosan gum</name>
    <dbReference type="NCBI Taxonomy" id="63359"/>
    <lineage>
        <taxon>Eukaryota</taxon>
        <taxon>Viridiplantae</taxon>
        <taxon>Streptophyta</taxon>
        <taxon>Embryophyta</taxon>
        <taxon>Tracheophyta</taxon>
        <taxon>Spermatophyta</taxon>
        <taxon>Magnoliopsida</taxon>
        <taxon>eudicotyledons</taxon>
        <taxon>Gunneridae</taxon>
        <taxon>Pentapetalae</taxon>
        <taxon>Saxifragales</taxon>
        <taxon>Altingiaceae</taxon>
        <taxon>Liquidambar</taxon>
    </lineage>
</organism>
<evidence type="ECO:0000313" key="2">
    <source>
        <dbReference type="Proteomes" id="UP001415857"/>
    </source>
</evidence>
<comment type="caution">
    <text evidence="1">The sequence shown here is derived from an EMBL/GenBank/DDBJ whole genome shotgun (WGS) entry which is preliminary data.</text>
</comment>
<dbReference type="EMBL" id="JBBPBK010000015">
    <property type="protein sequence ID" value="KAK9268641.1"/>
    <property type="molecule type" value="Genomic_DNA"/>
</dbReference>
<name>A0AAP0NAY7_LIQFO</name>
<protein>
    <submittedName>
        <fullName evidence="1">Uncharacterized protein</fullName>
    </submittedName>
</protein>
<evidence type="ECO:0000313" key="1">
    <source>
        <dbReference type="EMBL" id="KAK9268641.1"/>
    </source>
</evidence>
<dbReference type="Proteomes" id="UP001415857">
    <property type="component" value="Unassembled WGS sequence"/>
</dbReference>
<reference evidence="1 2" key="1">
    <citation type="journal article" date="2024" name="Plant J.">
        <title>Genome sequences and population genomics reveal climatic adaptation and genomic divergence between two closely related sweetgum species.</title>
        <authorList>
            <person name="Xu W.Q."/>
            <person name="Ren C.Q."/>
            <person name="Zhang X.Y."/>
            <person name="Comes H.P."/>
            <person name="Liu X.H."/>
            <person name="Li Y.G."/>
            <person name="Kettle C.J."/>
            <person name="Jalonen R."/>
            <person name="Gaisberger H."/>
            <person name="Ma Y.Z."/>
            <person name="Qiu Y.X."/>
        </authorList>
    </citation>
    <scope>NUCLEOTIDE SEQUENCE [LARGE SCALE GENOMIC DNA]</scope>
    <source>
        <strain evidence="1">Hangzhou</strain>
    </source>
</reference>
<sequence length="136" mass="14851">MAKAASKARRKAERENILPKHHVGCGVHLPFNLSHRILRLGSGEEALAGGIHENDFIIGEGIRPIGIYPEDDHSVGIVGDEAVAGEEERGLVHSKVGLHLETKTAVNNYSSSGHVQAFKNKLFRFSYKTEKAEAKT</sequence>
<proteinExistence type="predicted"/>
<keyword evidence="2" id="KW-1185">Reference proteome</keyword>
<dbReference type="AlphaFoldDB" id="A0AAP0NAY7"/>
<accession>A0AAP0NAY7</accession>
<gene>
    <name evidence="1" type="ORF">L1049_000398</name>
</gene>